<feature type="transmembrane region" description="Helical" evidence="5">
    <location>
        <begin position="59"/>
        <end position="77"/>
    </location>
</feature>
<evidence type="ECO:0000256" key="1">
    <source>
        <dbReference type="ARBA" id="ARBA00004141"/>
    </source>
</evidence>
<organism evidence="7 8">
    <name type="scientific">Pseudoxanthomonas winnipegensis</name>
    <dbReference type="NCBI Taxonomy" id="2480810"/>
    <lineage>
        <taxon>Bacteria</taxon>
        <taxon>Pseudomonadati</taxon>
        <taxon>Pseudomonadota</taxon>
        <taxon>Gammaproteobacteria</taxon>
        <taxon>Lysobacterales</taxon>
        <taxon>Lysobacteraceae</taxon>
        <taxon>Pseudoxanthomonas</taxon>
    </lineage>
</organism>
<feature type="transmembrane region" description="Helical" evidence="5">
    <location>
        <begin position="12"/>
        <end position="28"/>
    </location>
</feature>
<keyword evidence="3 5" id="KW-1133">Transmembrane helix</keyword>
<dbReference type="Proteomes" id="UP000292627">
    <property type="component" value="Unassembled WGS sequence"/>
</dbReference>
<dbReference type="PANTHER" id="PTHR33507:SF3">
    <property type="entry name" value="INNER MEMBRANE PROTEIN YBBJ"/>
    <property type="match status" value="1"/>
</dbReference>
<dbReference type="Pfam" id="PF01957">
    <property type="entry name" value="NfeD"/>
    <property type="match status" value="1"/>
</dbReference>
<dbReference type="InterPro" id="IPR012340">
    <property type="entry name" value="NA-bd_OB-fold"/>
</dbReference>
<evidence type="ECO:0000259" key="6">
    <source>
        <dbReference type="Pfam" id="PF01957"/>
    </source>
</evidence>
<name>A0A4Q8L7Z4_9GAMM</name>
<dbReference type="RefSeq" id="WP_130551648.1">
    <property type="nucleotide sequence ID" value="NZ_SHMC01000004.1"/>
</dbReference>
<evidence type="ECO:0000256" key="2">
    <source>
        <dbReference type="ARBA" id="ARBA00022692"/>
    </source>
</evidence>
<evidence type="ECO:0000256" key="3">
    <source>
        <dbReference type="ARBA" id="ARBA00022989"/>
    </source>
</evidence>
<reference evidence="7 8" key="1">
    <citation type="submission" date="2019-02" db="EMBL/GenBank/DDBJ databases">
        <title>WGS of Pseudoxanthomonas species novum from clinical isolates.</title>
        <authorList>
            <person name="Bernier A.-M."/>
            <person name="Bernard K."/>
            <person name="Vachon A."/>
        </authorList>
    </citation>
    <scope>NUCLEOTIDE SEQUENCE [LARGE SCALE GENOMIC DNA]</scope>
    <source>
        <strain evidence="7 8">NML171200</strain>
    </source>
</reference>
<dbReference type="PANTHER" id="PTHR33507">
    <property type="entry name" value="INNER MEMBRANE PROTEIN YBBJ"/>
    <property type="match status" value="1"/>
</dbReference>
<sequence>MPAFDAATLRLAFWAGLALVLFAAEALLPGASLMWLGFAATAMVLVMLIAPGLEVLPQAALFAVFAIASVLVYRRWFRARAQVSDKPLLNRRAEQLVGQTAVLEQPIVRGRGRIQLADTYWSVEGPELPAGAAVRVVSTDGMTLHVEAA</sequence>
<dbReference type="OrthoDB" id="9810336at2"/>
<comment type="caution">
    <text evidence="7">The sequence shown here is derived from an EMBL/GenBank/DDBJ whole genome shotgun (WGS) entry which is preliminary data.</text>
</comment>
<gene>
    <name evidence="7" type="ORF">EA660_11255</name>
</gene>
<dbReference type="GO" id="GO:0005886">
    <property type="term" value="C:plasma membrane"/>
    <property type="evidence" value="ECO:0007669"/>
    <property type="project" value="TreeGrafter"/>
</dbReference>
<dbReference type="EMBL" id="SHMC01000004">
    <property type="protein sequence ID" value="TAA24310.1"/>
    <property type="molecule type" value="Genomic_DNA"/>
</dbReference>
<keyword evidence="4 5" id="KW-0472">Membrane</keyword>
<comment type="subcellular location">
    <subcellularLocation>
        <location evidence="1">Membrane</location>
        <topology evidence="1">Multi-pass membrane protein</topology>
    </subcellularLocation>
</comment>
<accession>A0A4Q8L7Z4</accession>
<keyword evidence="2 5" id="KW-0812">Transmembrane</keyword>
<dbReference type="Gene3D" id="2.40.50.140">
    <property type="entry name" value="Nucleic acid-binding proteins"/>
    <property type="match status" value="1"/>
</dbReference>
<evidence type="ECO:0000313" key="7">
    <source>
        <dbReference type="EMBL" id="TAA24310.1"/>
    </source>
</evidence>
<evidence type="ECO:0000313" key="8">
    <source>
        <dbReference type="Proteomes" id="UP000292627"/>
    </source>
</evidence>
<protein>
    <submittedName>
        <fullName evidence="7">NfeD family protein</fullName>
    </submittedName>
</protein>
<evidence type="ECO:0000256" key="5">
    <source>
        <dbReference type="SAM" id="Phobius"/>
    </source>
</evidence>
<evidence type="ECO:0000256" key="4">
    <source>
        <dbReference type="ARBA" id="ARBA00023136"/>
    </source>
</evidence>
<dbReference type="InterPro" id="IPR002810">
    <property type="entry name" value="NfeD-like_C"/>
</dbReference>
<feature type="domain" description="NfeD-like C-terminal" evidence="6">
    <location>
        <begin position="93"/>
        <end position="147"/>
    </location>
</feature>
<proteinExistence type="predicted"/>
<dbReference type="AlphaFoldDB" id="A0A4Q8L7Z4"/>
<dbReference type="InterPro" id="IPR052165">
    <property type="entry name" value="Membrane_assoc_protease"/>
</dbReference>